<dbReference type="AlphaFoldDB" id="A0A9D2GQ06"/>
<keyword evidence="1" id="KW-1133">Transmembrane helix</keyword>
<protein>
    <recommendedName>
        <fullName evidence="4">YbbR-like domain-containing protein</fullName>
    </recommendedName>
</protein>
<evidence type="ECO:0000256" key="1">
    <source>
        <dbReference type="SAM" id="Phobius"/>
    </source>
</evidence>
<proteinExistence type="predicted"/>
<evidence type="ECO:0000313" key="2">
    <source>
        <dbReference type="EMBL" id="HIZ85208.1"/>
    </source>
</evidence>
<name>A0A9D2GQ06_9BACT</name>
<dbReference type="Proteomes" id="UP000824115">
    <property type="component" value="Unassembled WGS sequence"/>
</dbReference>
<evidence type="ECO:0000313" key="3">
    <source>
        <dbReference type="Proteomes" id="UP000824115"/>
    </source>
</evidence>
<gene>
    <name evidence="2" type="ORF">IAC04_01815</name>
</gene>
<sequence>MASENGIGKEGGWRDRKEWLLLLLSLLLAFIVWLIHSLSLQYSVFIEYNVELSPSLQGRTRSAESEDVLIIRGRADGYYILKQRVGRPKTLHVTAPSASVRHRSGDSFYVVCEDIKSNIVEALGGNVDLEFIVTETLGFSFPEVASRKVPVVPNPSVTFKPQYTQIGEIELRPDSVDIYGEAGLIATIDSVFTETIYRSGVDAPIQGICDIVPIRRVRFSENAVYYSMNVVRYVEESVTVPVAVTGVPEDKELIVLPSDVTLTFRTILDGSRYTADDFVLSVDYEDFITTMESELIPKLTRMPDNVLSWSIYPRYVDCVLLDSGNGDQ</sequence>
<comment type="caution">
    <text evidence="2">The sequence shown here is derived from an EMBL/GenBank/DDBJ whole genome shotgun (WGS) entry which is preliminary data.</text>
</comment>
<keyword evidence="1" id="KW-0812">Transmembrane</keyword>
<dbReference type="EMBL" id="DXAW01000035">
    <property type="protein sequence ID" value="HIZ85208.1"/>
    <property type="molecule type" value="Genomic_DNA"/>
</dbReference>
<accession>A0A9D2GQ06</accession>
<dbReference type="Gene3D" id="2.170.120.40">
    <property type="entry name" value="YbbR-like domain"/>
    <property type="match status" value="1"/>
</dbReference>
<organism evidence="2 3">
    <name type="scientific">Candidatus Coprenecus stercoravium</name>
    <dbReference type="NCBI Taxonomy" id="2840735"/>
    <lineage>
        <taxon>Bacteria</taxon>
        <taxon>Pseudomonadati</taxon>
        <taxon>Bacteroidota</taxon>
        <taxon>Bacteroidia</taxon>
        <taxon>Bacteroidales</taxon>
        <taxon>Rikenellaceae</taxon>
        <taxon>Rikenellaceae incertae sedis</taxon>
        <taxon>Candidatus Coprenecus</taxon>
    </lineage>
</organism>
<reference evidence="2" key="2">
    <citation type="submission" date="2021-04" db="EMBL/GenBank/DDBJ databases">
        <authorList>
            <person name="Gilroy R."/>
        </authorList>
    </citation>
    <scope>NUCLEOTIDE SEQUENCE</scope>
    <source>
        <strain evidence="2">Gambia16-554</strain>
    </source>
</reference>
<reference evidence="2" key="1">
    <citation type="journal article" date="2021" name="PeerJ">
        <title>Extensive microbial diversity within the chicken gut microbiome revealed by metagenomics and culture.</title>
        <authorList>
            <person name="Gilroy R."/>
            <person name="Ravi A."/>
            <person name="Getino M."/>
            <person name="Pursley I."/>
            <person name="Horton D.L."/>
            <person name="Alikhan N.F."/>
            <person name="Baker D."/>
            <person name="Gharbi K."/>
            <person name="Hall N."/>
            <person name="Watson M."/>
            <person name="Adriaenssens E.M."/>
            <person name="Foster-Nyarko E."/>
            <person name="Jarju S."/>
            <person name="Secka A."/>
            <person name="Antonio M."/>
            <person name="Oren A."/>
            <person name="Chaudhuri R.R."/>
            <person name="La Ragione R."/>
            <person name="Hildebrand F."/>
            <person name="Pallen M.J."/>
        </authorList>
    </citation>
    <scope>NUCLEOTIDE SEQUENCE</scope>
    <source>
        <strain evidence="2">Gambia16-554</strain>
    </source>
</reference>
<feature type="transmembrane region" description="Helical" evidence="1">
    <location>
        <begin position="19"/>
        <end position="36"/>
    </location>
</feature>
<evidence type="ECO:0008006" key="4">
    <source>
        <dbReference type="Google" id="ProtNLM"/>
    </source>
</evidence>
<keyword evidence="1" id="KW-0472">Membrane</keyword>